<dbReference type="EMBL" id="LT629758">
    <property type="protein sequence ID" value="SDT07336.1"/>
    <property type="molecule type" value="Genomic_DNA"/>
</dbReference>
<evidence type="ECO:0000256" key="2">
    <source>
        <dbReference type="PROSITE-ProRule" id="PRU00169"/>
    </source>
</evidence>
<protein>
    <submittedName>
        <fullName evidence="4">Response regulator receiver domain-containing protein</fullName>
    </submittedName>
</protein>
<evidence type="ECO:0000256" key="1">
    <source>
        <dbReference type="ARBA" id="ARBA00022553"/>
    </source>
</evidence>
<dbReference type="Proteomes" id="UP000198688">
    <property type="component" value="Chromosome I"/>
</dbReference>
<dbReference type="Gene3D" id="3.40.50.2300">
    <property type="match status" value="1"/>
</dbReference>
<sequence length="363" mass="39000">MAERILMVDDEQRLLDGLRRSLHGRYVIDFSTSGADALARIEGAPSPYAVVVSDMMMPVMNGAEFLARTRDVSPDSVQIILSGQADLTSTIAAVNDGNLFRFLTKPCEPDHLTRALNAALHQHRLVMAERELLQRTLDGTVELLTDLMKATNPLAAARSEQLCALVDAVAPAEAWEPRIAAMLGQVGLLAIPGEVLGRVRAGETLDSESEALFHSHPQLAYELVKRIPRLGRVADWVAAQPLTAGEKPAGEVDEHQAPYAAAVAFVVGVEAGRTPASVAAGLTQYPNEIVQSLLRAYTTAKVRKPRKVSGAELMVGMVVDQDIVTNSGLVLVRGGELLTETMAIRLRHFAEGVGIVEPVAVLV</sequence>
<proteinExistence type="predicted"/>
<dbReference type="PANTHER" id="PTHR44591:SF19">
    <property type="entry name" value="TWO-COMPONENT RESPONSE REGULATOR-RELATED"/>
    <property type="match status" value="1"/>
</dbReference>
<dbReference type="Pfam" id="PF00072">
    <property type="entry name" value="Response_reg"/>
    <property type="match status" value="1"/>
</dbReference>
<evidence type="ECO:0000259" key="3">
    <source>
        <dbReference type="PROSITE" id="PS50110"/>
    </source>
</evidence>
<name>A0A1H1XF66_9ACTN</name>
<evidence type="ECO:0000313" key="5">
    <source>
        <dbReference type="Proteomes" id="UP000198688"/>
    </source>
</evidence>
<dbReference type="SMART" id="SM00448">
    <property type="entry name" value="REC"/>
    <property type="match status" value="1"/>
</dbReference>
<dbReference type="PROSITE" id="PS50110">
    <property type="entry name" value="RESPONSE_REGULATORY"/>
    <property type="match status" value="1"/>
</dbReference>
<accession>A0A1H1XF66</accession>
<keyword evidence="5" id="KW-1185">Reference proteome</keyword>
<organism evidence="4 5">
    <name type="scientific">Actinoplanes derwentensis</name>
    <dbReference type="NCBI Taxonomy" id="113562"/>
    <lineage>
        <taxon>Bacteria</taxon>
        <taxon>Bacillati</taxon>
        <taxon>Actinomycetota</taxon>
        <taxon>Actinomycetes</taxon>
        <taxon>Micromonosporales</taxon>
        <taxon>Micromonosporaceae</taxon>
        <taxon>Actinoplanes</taxon>
    </lineage>
</organism>
<dbReference type="SUPFAM" id="SSF52172">
    <property type="entry name" value="CheY-like"/>
    <property type="match status" value="1"/>
</dbReference>
<dbReference type="InterPro" id="IPR011006">
    <property type="entry name" value="CheY-like_superfamily"/>
</dbReference>
<dbReference type="PANTHER" id="PTHR44591">
    <property type="entry name" value="STRESS RESPONSE REGULATOR PROTEIN 1"/>
    <property type="match status" value="1"/>
</dbReference>
<dbReference type="RefSeq" id="WP_092544305.1">
    <property type="nucleotide sequence ID" value="NZ_BOMJ01000041.1"/>
</dbReference>
<gene>
    <name evidence="4" type="ORF">SAMN04489716_2429</name>
</gene>
<dbReference type="Pfam" id="PF13487">
    <property type="entry name" value="HD_5"/>
    <property type="match status" value="1"/>
</dbReference>
<feature type="domain" description="Response regulatory" evidence="3">
    <location>
        <begin position="4"/>
        <end position="120"/>
    </location>
</feature>
<dbReference type="InterPro" id="IPR050595">
    <property type="entry name" value="Bact_response_regulator"/>
</dbReference>
<evidence type="ECO:0000313" key="4">
    <source>
        <dbReference type="EMBL" id="SDT07336.1"/>
    </source>
</evidence>
<dbReference type="OrthoDB" id="9802066at2"/>
<dbReference type="AlphaFoldDB" id="A0A1H1XF66"/>
<dbReference type="Gene3D" id="1.10.3210.10">
    <property type="entry name" value="Hypothetical protein af1432"/>
    <property type="match status" value="1"/>
</dbReference>
<dbReference type="CDD" id="cd17569">
    <property type="entry name" value="REC_HupR-like"/>
    <property type="match status" value="1"/>
</dbReference>
<dbReference type="STRING" id="113562.SAMN04489716_2429"/>
<feature type="modified residue" description="4-aspartylphosphate" evidence="2">
    <location>
        <position position="54"/>
    </location>
</feature>
<keyword evidence="1 2" id="KW-0597">Phosphoprotein</keyword>
<dbReference type="InterPro" id="IPR001789">
    <property type="entry name" value="Sig_transdc_resp-reg_receiver"/>
</dbReference>
<dbReference type="GO" id="GO:0000160">
    <property type="term" value="P:phosphorelay signal transduction system"/>
    <property type="evidence" value="ECO:0007669"/>
    <property type="project" value="InterPro"/>
</dbReference>
<reference evidence="4 5" key="1">
    <citation type="submission" date="2016-10" db="EMBL/GenBank/DDBJ databases">
        <authorList>
            <person name="de Groot N.N."/>
        </authorList>
    </citation>
    <scope>NUCLEOTIDE SEQUENCE [LARGE SCALE GENOMIC DNA]</scope>
    <source>
        <strain evidence="4 5">DSM 43941</strain>
    </source>
</reference>